<reference evidence="1" key="1">
    <citation type="submission" date="2023-05" db="EMBL/GenBank/DDBJ databases">
        <authorList>
            <consortium name="ELIXIR-Norway"/>
        </authorList>
    </citation>
    <scope>NUCLEOTIDE SEQUENCE</scope>
</reference>
<sequence>MVGQLQEEWGLEVQRAPWPACAPAFSPTEQGCSQTFSGSGPRKRPAPGDGRRRLRADLIFPQPGRPGARARAEEVALGAASPASPPPARRPSEWRRSPGAPGSLRAA</sequence>
<evidence type="ECO:0000313" key="2">
    <source>
        <dbReference type="Proteomes" id="UP001162501"/>
    </source>
</evidence>
<accession>A0AC59ZD72</accession>
<organism evidence="1 2">
    <name type="scientific">Rangifer tarandus platyrhynchus</name>
    <name type="common">Svalbard reindeer</name>
    <dbReference type="NCBI Taxonomy" id="3082113"/>
    <lineage>
        <taxon>Eukaryota</taxon>
        <taxon>Metazoa</taxon>
        <taxon>Chordata</taxon>
        <taxon>Craniata</taxon>
        <taxon>Vertebrata</taxon>
        <taxon>Euteleostomi</taxon>
        <taxon>Mammalia</taxon>
        <taxon>Eutheria</taxon>
        <taxon>Laurasiatheria</taxon>
        <taxon>Artiodactyla</taxon>
        <taxon>Ruminantia</taxon>
        <taxon>Pecora</taxon>
        <taxon>Cervidae</taxon>
        <taxon>Odocoileinae</taxon>
        <taxon>Rangifer</taxon>
    </lineage>
</organism>
<reference evidence="1" key="2">
    <citation type="submission" date="2025-03" db="EMBL/GenBank/DDBJ databases">
        <authorList>
            <consortium name="ELIXIR-Norway"/>
            <consortium name="Elixir Norway"/>
        </authorList>
    </citation>
    <scope>NUCLEOTIDE SEQUENCE</scope>
</reference>
<dbReference type="Proteomes" id="UP001162501">
    <property type="component" value="Chromosome 28"/>
</dbReference>
<protein>
    <submittedName>
        <fullName evidence="1">Uncharacterized protein</fullName>
    </submittedName>
</protein>
<gene>
    <name evidence="1" type="ORF">MRATA1EN22A_LOCUS17075</name>
</gene>
<name>A0AC59ZD72_RANTA</name>
<proteinExistence type="predicted"/>
<evidence type="ECO:0000313" key="1">
    <source>
        <dbReference type="EMBL" id="CAN0382327.1"/>
    </source>
</evidence>
<dbReference type="EMBL" id="OX596112">
    <property type="protein sequence ID" value="CAN0382327.1"/>
    <property type="molecule type" value="Genomic_DNA"/>
</dbReference>